<dbReference type="PANTHER" id="PTHR43261:SF1">
    <property type="entry name" value="RIBOSOME-RELEASING FACTOR 2, MITOCHONDRIAL"/>
    <property type="match status" value="1"/>
</dbReference>
<organism evidence="5 6">
    <name type="scientific">Gracilariopsis chorda</name>
    <dbReference type="NCBI Taxonomy" id="448386"/>
    <lineage>
        <taxon>Eukaryota</taxon>
        <taxon>Rhodophyta</taxon>
        <taxon>Florideophyceae</taxon>
        <taxon>Rhodymeniophycidae</taxon>
        <taxon>Gracilariales</taxon>
        <taxon>Gracilariaceae</taxon>
        <taxon>Gracilariopsis</taxon>
    </lineage>
</organism>
<dbReference type="SMART" id="SM00838">
    <property type="entry name" value="EFG_C"/>
    <property type="match status" value="1"/>
</dbReference>
<comment type="caution">
    <text evidence="5">The sequence shown here is derived from an EMBL/GenBank/DDBJ whole genome shotgun (WGS) entry which is preliminary data.</text>
</comment>
<evidence type="ECO:0000313" key="5">
    <source>
        <dbReference type="EMBL" id="PXF40543.1"/>
    </source>
</evidence>
<evidence type="ECO:0000259" key="4">
    <source>
        <dbReference type="SMART" id="SM00838"/>
    </source>
</evidence>
<dbReference type="STRING" id="448386.A0A2V3IEQ4"/>
<dbReference type="SUPFAM" id="SSF54980">
    <property type="entry name" value="EF-G C-terminal domain-like"/>
    <property type="match status" value="1"/>
</dbReference>
<sequence length="95" mass="10334">MRVEVTTPEEGLGDVIGDLNSRRGQIQGLGERGKSKTVVANVPLSELFSYVSNLRSMTKGRASYNMYLQGYELVPPNIEQEVAAKYGRGAAAVEN</sequence>
<dbReference type="GO" id="GO:0005525">
    <property type="term" value="F:GTP binding"/>
    <property type="evidence" value="ECO:0007669"/>
    <property type="project" value="UniProtKB-KW"/>
</dbReference>
<dbReference type="InterPro" id="IPR035647">
    <property type="entry name" value="EFG_III/V"/>
</dbReference>
<dbReference type="FunFam" id="3.30.70.240:FF:000001">
    <property type="entry name" value="Elongation factor G"/>
    <property type="match status" value="1"/>
</dbReference>
<evidence type="ECO:0000256" key="1">
    <source>
        <dbReference type="ARBA" id="ARBA00022741"/>
    </source>
</evidence>
<dbReference type="InterPro" id="IPR000640">
    <property type="entry name" value="EFG_V-like"/>
</dbReference>
<dbReference type="CDD" id="cd03713">
    <property type="entry name" value="EFG_mtEFG_C"/>
    <property type="match status" value="1"/>
</dbReference>
<keyword evidence="1" id="KW-0547">Nucleotide-binding</keyword>
<proteinExistence type="predicted"/>
<keyword evidence="6" id="KW-1185">Reference proteome</keyword>
<dbReference type="AlphaFoldDB" id="A0A2V3IEQ4"/>
<accession>A0A2V3IEQ4</accession>
<dbReference type="InterPro" id="IPR035649">
    <property type="entry name" value="EFG_V"/>
</dbReference>
<evidence type="ECO:0000313" key="6">
    <source>
        <dbReference type="Proteomes" id="UP000247409"/>
    </source>
</evidence>
<dbReference type="OrthoDB" id="198619at2759"/>
<reference evidence="5 6" key="1">
    <citation type="journal article" date="2018" name="Mol. Biol. Evol.">
        <title>Analysis of the draft genome of the red seaweed Gracilariopsis chorda provides insights into genome size evolution in Rhodophyta.</title>
        <authorList>
            <person name="Lee J."/>
            <person name="Yang E.C."/>
            <person name="Graf L."/>
            <person name="Yang J.H."/>
            <person name="Qiu H."/>
            <person name="Zel Zion U."/>
            <person name="Chan C.X."/>
            <person name="Stephens T.G."/>
            <person name="Weber A.P.M."/>
            <person name="Boo G.H."/>
            <person name="Boo S.M."/>
            <person name="Kim K.M."/>
            <person name="Shin Y."/>
            <person name="Jung M."/>
            <person name="Lee S.J."/>
            <person name="Yim H.S."/>
            <person name="Lee J.H."/>
            <person name="Bhattacharya D."/>
            <person name="Yoon H.S."/>
        </authorList>
    </citation>
    <scope>NUCLEOTIDE SEQUENCE [LARGE SCALE GENOMIC DNA]</scope>
    <source>
        <strain evidence="5 6">SKKU-2015</strain>
        <tissue evidence="5">Whole body</tissue>
    </source>
</reference>
<keyword evidence="5" id="KW-0251">Elongation factor</keyword>
<keyword evidence="2" id="KW-0648">Protein biosynthesis</keyword>
<dbReference type="GO" id="GO:0032790">
    <property type="term" value="P:ribosome disassembly"/>
    <property type="evidence" value="ECO:0007669"/>
    <property type="project" value="TreeGrafter"/>
</dbReference>
<evidence type="ECO:0000256" key="2">
    <source>
        <dbReference type="ARBA" id="ARBA00022917"/>
    </source>
</evidence>
<dbReference type="EMBL" id="NBIV01000284">
    <property type="protein sequence ID" value="PXF40543.1"/>
    <property type="molecule type" value="Genomic_DNA"/>
</dbReference>
<dbReference type="Proteomes" id="UP000247409">
    <property type="component" value="Unassembled WGS sequence"/>
</dbReference>
<keyword evidence="3" id="KW-0342">GTP-binding</keyword>
<name>A0A2V3IEQ4_9FLOR</name>
<evidence type="ECO:0000256" key="3">
    <source>
        <dbReference type="ARBA" id="ARBA00023134"/>
    </source>
</evidence>
<dbReference type="Pfam" id="PF00679">
    <property type="entry name" value="EFG_C"/>
    <property type="match status" value="1"/>
</dbReference>
<feature type="domain" description="Elongation factor EFG" evidence="4">
    <location>
        <begin position="1"/>
        <end position="82"/>
    </location>
</feature>
<protein>
    <submittedName>
        <fullName evidence="5">Elongation factor G</fullName>
    </submittedName>
</protein>
<dbReference type="Gene3D" id="3.30.70.240">
    <property type="match status" value="1"/>
</dbReference>
<dbReference type="GO" id="GO:0003746">
    <property type="term" value="F:translation elongation factor activity"/>
    <property type="evidence" value="ECO:0007669"/>
    <property type="project" value="UniProtKB-KW"/>
</dbReference>
<gene>
    <name evidence="5" type="ORF">BWQ96_09738</name>
</gene>
<dbReference type="PANTHER" id="PTHR43261">
    <property type="entry name" value="TRANSLATION ELONGATION FACTOR G-RELATED"/>
    <property type="match status" value="1"/>
</dbReference>